<dbReference type="PANTHER" id="PTHR30560:SF3">
    <property type="entry name" value="TRIGGER FACTOR-LIKE PROTEIN TIG, CHLOROPLASTIC"/>
    <property type="match status" value="1"/>
</dbReference>
<keyword evidence="10 12" id="KW-0131">Cell cycle</keyword>
<dbReference type="PIRSF" id="PIRSF003095">
    <property type="entry name" value="Trigger_factor"/>
    <property type="match status" value="1"/>
</dbReference>
<comment type="catalytic activity">
    <reaction evidence="1 10 11">
        <text>[protein]-peptidylproline (omega=180) = [protein]-peptidylproline (omega=0)</text>
        <dbReference type="Rhea" id="RHEA:16237"/>
        <dbReference type="Rhea" id="RHEA-COMP:10747"/>
        <dbReference type="Rhea" id="RHEA-COMP:10748"/>
        <dbReference type="ChEBI" id="CHEBI:83833"/>
        <dbReference type="ChEBI" id="CHEBI:83834"/>
        <dbReference type="EC" id="5.2.1.8"/>
    </reaction>
</comment>
<dbReference type="Pfam" id="PF05697">
    <property type="entry name" value="Trigger_N"/>
    <property type="match status" value="1"/>
</dbReference>
<dbReference type="RefSeq" id="WP_380097850.1">
    <property type="nucleotide sequence ID" value="NZ_JBHRYD010000013.1"/>
</dbReference>
<dbReference type="InterPro" id="IPR037041">
    <property type="entry name" value="Trigger_fac_C_sf"/>
</dbReference>
<comment type="similarity">
    <text evidence="2 10 12">Belongs to the FKBP-type PPIase family. Tig subfamily.</text>
</comment>
<reference evidence="15" key="1">
    <citation type="journal article" date="2019" name="Int. J. Syst. Evol. Microbiol.">
        <title>The Global Catalogue of Microorganisms (GCM) 10K type strain sequencing project: providing services to taxonomists for standard genome sequencing and annotation.</title>
        <authorList>
            <consortium name="The Broad Institute Genomics Platform"/>
            <consortium name="The Broad Institute Genome Sequencing Center for Infectious Disease"/>
            <person name="Wu L."/>
            <person name="Ma J."/>
        </authorList>
    </citation>
    <scope>NUCLEOTIDE SEQUENCE [LARGE SCALE GENOMIC DNA]</scope>
    <source>
        <strain evidence="15">KCTC 42281</strain>
    </source>
</reference>
<evidence type="ECO:0000256" key="3">
    <source>
        <dbReference type="ARBA" id="ARBA00013194"/>
    </source>
</evidence>
<keyword evidence="5 10" id="KW-0697">Rotamase</keyword>
<evidence type="ECO:0000256" key="4">
    <source>
        <dbReference type="ARBA" id="ARBA00016902"/>
    </source>
</evidence>
<dbReference type="HAMAP" id="MF_00303">
    <property type="entry name" value="Trigger_factor_Tig"/>
    <property type="match status" value="1"/>
</dbReference>
<dbReference type="InterPro" id="IPR008880">
    <property type="entry name" value="Trigger_fac_C"/>
</dbReference>
<sequence length="459" mass="51363">MQVTETLNEGLKRKLSVTIPAADLNSRLDAKLEELKGQANIKGFRPGKVPVSHLKKVYGRSAMSEVMTEAINATVSDTLDEREERAAAQPKVDLPEDQAVINDVLDGKADLAFEVEYEILPPVTLMDIKGVKLDKPVIEVSDEEVETEVKRVFAQNRGYTDKGDEGVVEDGDRLGLSFVGKIDGKEFEGGAADHAHLTVGSGEFIPGFEEQLVGMKKGETREIEVTFPEDYQNAELAGKKATFDVSILHVDGPNDGELDDEFAKRLGLEDVAALRSTVREQMESALASMGRQHMKRQVLDALDDGHKFDVPAQLVDAEFNTIWQRVVHEIEHHGRSFEDEGTTEEDAKAQYKRIAERRVRLGLVVAEIGNQNEVQVTDEEHQQALIAEVRRFPGQEQQVYDYYRKNPQALASLRAPIFENKVVDHIIELGEIAEKKMTREELAKLIQADEDEVPEEHHH</sequence>
<evidence type="ECO:0000256" key="10">
    <source>
        <dbReference type="HAMAP-Rule" id="MF_00303"/>
    </source>
</evidence>
<protein>
    <recommendedName>
        <fullName evidence="4 10">Trigger factor</fullName>
        <shortName evidence="10">TF</shortName>
        <ecNumber evidence="3 10">5.2.1.8</ecNumber>
    </recommendedName>
    <alternativeName>
        <fullName evidence="9 10">PPIase</fullName>
    </alternativeName>
</protein>
<comment type="subcellular location">
    <subcellularLocation>
        <location evidence="10">Cytoplasm</location>
    </subcellularLocation>
    <text evidence="10">About half TF is bound to the ribosome near the polypeptide exit tunnel while the other half is free in the cytoplasm.</text>
</comment>
<evidence type="ECO:0000256" key="11">
    <source>
        <dbReference type="PROSITE-ProRule" id="PRU00277"/>
    </source>
</evidence>
<dbReference type="Gene3D" id="3.10.50.40">
    <property type="match status" value="1"/>
</dbReference>
<gene>
    <name evidence="10 14" type="primary">tig</name>
    <name evidence="14" type="ORF">ACFOOL_14065</name>
</gene>
<evidence type="ECO:0000256" key="2">
    <source>
        <dbReference type="ARBA" id="ARBA00005464"/>
    </source>
</evidence>
<evidence type="ECO:0000256" key="12">
    <source>
        <dbReference type="RuleBase" id="RU003914"/>
    </source>
</evidence>
<feature type="domain" description="PPIase FKBP-type" evidence="13">
    <location>
        <begin position="171"/>
        <end position="231"/>
    </location>
</feature>
<evidence type="ECO:0000313" key="14">
    <source>
        <dbReference type="EMBL" id="MFC3705881.1"/>
    </source>
</evidence>
<dbReference type="Pfam" id="PF05698">
    <property type="entry name" value="Trigger_C"/>
    <property type="match status" value="1"/>
</dbReference>
<dbReference type="NCBIfam" id="TIGR00115">
    <property type="entry name" value="tig"/>
    <property type="match status" value="1"/>
</dbReference>
<evidence type="ECO:0000256" key="8">
    <source>
        <dbReference type="ARBA" id="ARBA00024849"/>
    </source>
</evidence>
<keyword evidence="6 10" id="KW-0143">Chaperone</keyword>
<accession>A0ABV7X2T7</accession>
<evidence type="ECO:0000256" key="1">
    <source>
        <dbReference type="ARBA" id="ARBA00000971"/>
    </source>
</evidence>
<dbReference type="Proteomes" id="UP001595613">
    <property type="component" value="Unassembled WGS sequence"/>
</dbReference>
<dbReference type="Gene3D" id="1.10.3120.10">
    <property type="entry name" value="Trigger factor, C-terminal domain"/>
    <property type="match status" value="1"/>
</dbReference>
<dbReference type="EMBL" id="JBHRYD010000013">
    <property type="protein sequence ID" value="MFC3705881.1"/>
    <property type="molecule type" value="Genomic_DNA"/>
</dbReference>
<dbReference type="InterPro" id="IPR005215">
    <property type="entry name" value="Trig_fac"/>
</dbReference>
<evidence type="ECO:0000259" key="13">
    <source>
        <dbReference type="PROSITE" id="PS50059"/>
    </source>
</evidence>
<dbReference type="PANTHER" id="PTHR30560">
    <property type="entry name" value="TRIGGER FACTOR CHAPERONE AND PEPTIDYL-PROLYL CIS/TRANS ISOMERASE"/>
    <property type="match status" value="1"/>
</dbReference>
<dbReference type="InterPro" id="IPR036611">
    <property type="entry name" value="Trigger_fac_ribosome-bd_sf"/>
</dbReference>
<evidence type="ECO:0000313" key="15">
    <source>
        <dbReference type="Proteomes" id="UP001595613"/>
    </source>
</evidence>
<dbReference type="SUPFAM" id="SSF109998">
    <property type="entry name" value="Triger factor/SurA peptide-binding domain-like"/>
    <property type="match status" value="1"/>
</dbReference>
<keyword evidence="10 12" id="KW-0132">Cell division</keyword>
<dbReference type="InterPro" id="IPR008881">
    <property type="entry name" value="Trigger_fac_ribosome-bd_bac"/>
</dbReference>
<evidence type="ECO:0000256" key="5">
    <source>
        <dbReference type="ARBA" id="ARBA00023110"/>
    </source>
</evidence>
<dbReference type="InterPro" id="IPR046357">
    <property type="entry name" value="PPIase_dom_sf"/>
</dbReference>
<evidence type="ECO:0000256" key="7">
    <source>
        <dbReference type="ARBA" id="ARBA00023235"/>
    </source>
</evidence>
<evidence type="ECO:0000256" key="9">
    <source>
        <dbReference type="ARBA" id="ARBA00029986"/>
    </source>
</evidence>
<proteinExistence type="inferred from homology"/>
<evidence type="ECO:0000256" key="6">
    <source>
        <dbReference type="ARBA" id="ARBA00023186"/>
    </source>
</evidence>
<dbReference type="SUPFAM" id="SSF54534">
    <property type="entry name" value="FKBP-like"/>
    <property type="match status" value="1"/>
</dbReference>
<comment type="domain">
    <text evidence="10">Consists of 3 domains; the N-terminus binds the ribosome, the middle domain has PPIase activity, while the C-terminus has intrinsic chaperone activity on its own.</text>
</comment>
<dbReference type="PROSITE" id="PS50059">
    <property type="entry name" value="FKBP_PPIASE"/>
    <property type="match status" value="1"/>
</dbReference>
<keyword evidence="10" id="KW-0963">Cytoplasm</keyword>
<organism evidence="14 15">
    <name type="scientific">Devosia honganensis</name>
    <dbReference type="NCBI Taxonomy" id="1610527"/>
    <lineage>
        <taxon>Bacteria</taxon>
        <taxon>Pseudomonadati</taxon>
        <taxon>Pseudomonadota</taxon>
        <taxon>Alphaproteobacteria</taxon>
        <taxon>Hyphomicrobiales</taxon>
        <taxon>Devosiaceae</taxon>
        <taxon>Devosia</taxon>
    </lineage>
</organism>
<keyword evidence="15" id="KW-1185">Reference proteome</keyword>
<dbReference type="InterPro" id="IPR027304">
    <property type="entry name" value="Trigger_fact/SurA_dom_sf"/>
</dbReference>
<comment type="function">
    <text evidence="8 10">Involved in protein export. Acts as a chaperone by maintaining the newly synthesized protein in an open conformation. Functions as a peptidyl-prolyl cis-trans isomerase.</text>
</comment>
<dbReference type="Gene3D" id="3.30.70.1050">
    <property type="entry name" value="Trigger factor ribosome-binding domain"/>
    <property type="match status" value="1"/>
</dbReference>
<dbReference type="SUPFAM" id="SSF102735">
    <property type="entry name" value="Trigger factor ribosome-binding domain"/>
    <property type="match status" value="1"/>
</dbReference>
<dbReference type="InterPro" id="IPR001179">
    <property type="entry name" value="PPIase_FKBP_dom"/>
</dbReference>
<comment type="caution">
    <text evidence="14">The sequence shown here is derived from an EMBL/GenBank/DDBJ whole genome shotgun (WGS) entry which is preliminary data.</text>
</comment>
<dbReference type="EC" id="5.2.1.8" evidence="3 10"/>
<dbReference type="Pfam" id="PF00254">
    <property type="entry name" value="FKBP_C"/>
    <property type="match status" value="1"/>
</dbReference>
<keyword evidence="7 10" id="KW-0413">Isomerase</keyword>
<name>A0ABV7X2T7_9HYPH</name>
<dbReference type="GO" id="GO:0003755">
    <property type="term" value="F:peptidyl-prolyl cis-trans isomerase activity"/>
    <property type="evidence" value="ECO:0007669"/>
    <property type="project" value="UniProtKB-EC"/>
</dbReference>